<proteinExistence type="predicted"/>
<dbReference type="OrthoDB" id="5442696at2"/>
<gene>
    <name evidence="2" type="ORF">RJ41_03060</name>
</gene>
<dbReference type="Proteomes" id="UP000031197">
    <property type="component" value="Unassembled WGS sequence"/>
</dbReference>
<dbReference type="AlphaFoldDB" id="A0A0B3YPW6"/>
<dbReference type="EMBL" id="JWLW01000004">
    <property type="protein sequence ID" value="KHT56767.1"/>
    <property type="molecule type" value="Genomic_DNA"/>
</dbReference>
<reference evidence="2 3" key="1">
    <citation type="submission" date="2014-12" db="EMBL/GenBank/DDBJ databases">
        <title>Genome sequencing of Alteromonas marina AD001.</title>
        <authorList>
            <person name="Adrian T.G.S."/>
            <person name="Chan K.G."/>
        </authorList>
    </citation>
    <scope>NUCLEOTIDE SEQUENCE [LARGE SCALE GENOMIC DNA]</scope>
    <source>
        <strain evidence="2 3">AD001</strain>
    </source>
</reference>
<evidence type="ECO:0000256" key="1">
    <source>
        <dbReference type="SAM" id="SignalP"/>
    </source>
</evidence>
<keyword evidence="1" id="KW-0732">Signal</keyword>
<organism evidence="2 3">
    <name type="scientific">Alteromonas marina</name>
    <dbReference type="NCBI Taxonomy" id="203795"/>
    <lineage>
        <taxon>Bacteria</taxon>
        <taxon>Pseudomonadati</taxon>
        <taxon>Pseudomonadota</taxon>
        <taxon>Gammaproteobacteria</taxon>
        <taxon>Alteromonadales</taxon>
        <taxon>Alteromonadaceae</taxon>
        <taxon>Alteromonas/Salinimonas group</taxon>
        <taxon>Alteromonas</taxon>
    </lineage>
</organism>
<dbReference type="Pfam" id="PF07396">
    <property type="entry name" value="Porin_O_P"/>
    <property type="match status" value="1"/>
</dbReference>
<sequence>MLFQNRFSSCLLLSTLCASLFHTTVLASEVDVERESSATFSQYNGNGLSFQSDNNTFSLRVRGRLQFRYANPGISQPTERADFEHNAGNQFGVNRARVKLDGHIGLPWIKYGVEYDAVDQRTLTATLSFEKYDALRFKVGQWKVEYSRERSVSSGGQQMMDRSIINRIFTLDRQMGASLYGNFDGPGAANFNYWVGVFNGSGRGDYSNHDGENMYTGRLQWNFLGESVGFKNSDIKRTGTPKAALAIAGAKFKSQFTRFSSSGAGNLANFSAGEIEGQYDIQQFVIDGAYFYKGFNAQAEYHEKDIVDLADNNRETTLRGYYVQAGYFLSESISWWPEPLEMAARFGTYSPRDSEQDERFFEKTVAFNYFFNGHENKLTAEVSRVSLDQFDTEVGDETIYSLQWDVSF</sequence>
<feature type="chain" id="PRO_5002101078" evidence="1">
    <location>
        <begin position="28"/>
        <end position="408"/>
    </location>
</feature>
<evidence type="ECO:0000313" key="3">
    <source>
        <dbReference type="Proteomes" id="UP000031197"/>
    </source>
</evidence>
<evidence type="ECO:0000313" key="2">
    <source>
        <dbReference type="EMBL" id="KHT56767.1"/>
    </source>
</evidence>
<dbReference type="InterPro" id="IPR010870">
    <property type="entry name" value="Porin_O/P"/>
</dbReference>
<name>A0A0B3YPW6_9ALTE</name>
<dbReference type="Gene3D" id="2.40.160.10">
    <property type="entry name" value="Porin"/>
    <property type="match status" value="1"/>
</dbReference>
<keyword evidence="3" id="KW-1185">Reference proteome</keyword>
<dbReference type="InterPro" id="IPR023614">
    <property type="entry name" value="Porin_dom_sf"/>
</dbReference>
<comment type="caution">
    <text evidence="2">The sequence shown here is derived from an EMBL/GenBank/DDBJ whole genome shotgun (WGS) entry which is preliminary data.</text>
</comment>
<feature type="signal peptide" evidence="1">
    <location>
        <begin position="1"/>
        <end position="27"/>
    </location>
</feature>
<protein>
    <submittedName>
        <fullName evidence="2">Porin</fullName>
    </submittedName>
</protein>
<accession>A0A0B3YPW6</accession>